<keyword evidence="5" id="KW-0333">Golgi apparatus</keyword>
<feature type="transmembrane region" description="Helical" evidence="7">
    <location>
        <begin position="285"/>
        <end position="302"/>
    </location>
</feature>
<dbReference type="PANTHER" id="PTHR16133:SF0">
    <property type="entry name" value="ZINC_IRON REGULATED TRANSPORTER-RELATED PROTEIN 102B, ISOFORM E"/>
    <property type="match status" value="1"/>
</dbReference>
<keyword evidence="6 7" id="KW-0472">Membrane</keyword>
<dbReference type="GO" id="GO:0000139">
    <property type="term" value="C:Golgi membrane"/>
    <property type="evidence" value="ECO:0007669"/>
    <property type="project" value="UniProtKB-SubCell"/>
</dbReference>
<evidence type="ECO:0000256" key="6">
    <source>
        <dbReference type="ARBA" id="ARBA00023136"/>
    </source>
</evidence>
<name>A0AAW1QWI8_9CHLO</name>
<feature type="transmembrane region" description="Helical" evidence="7">
    <location>
        <begin position="378"/>
        <end position="398"/>
    </location>
</feature>
<dbReference type="AlphaFoldDB" id="A0AAW1QWI8"/>
<feature type="transmembrane region" description="Helical" evidence="7">
    <location>
        <begin position="563"/>
        <end position="585"/>
    </location>
</feature>
<dbReference type="InterPro" id="IPR003689">
    <property type="entry name" value="ZIP"/>
</dbReference>
<keyword evidence="4 7" id="KW-1133">Transmembrane helix</keyword>
<evidence type="ECO:0000313" key="8">
    <source>
        <dbReference type="EMBL" id="KAK9825650.1"/>
    </source>
</evidence>
<accession>A0AAW1QWI8</accession>
<gene>
    <name evidence="8" type="ORF">WJX81_005153</name>
</gene>
<protein>
    <submittedName>
        <fullName evidence="8">Uncharacterized protein</fullName>
    </submittedName>
</protein>
<dbReference type="Proteomes" id="UP001445335">
    <property type="component" value="Unassembled WGS sequence"/>
</dbReference>
<reference evidence="8 9" key="1">
    <citation type="journal article" date="2024" name="Nat. Commun.">
        <title>Phylogenomics reveals the evolutionary origins of lichenization in chlorophyte algae.</title>
        <authorList>
            <person name="Puginier C."/>
            <person name="Libourel C."/>
            <person name="Otte J."/>
            <person name="Skaloud P."/>
            <person name="Haon M."/>
            <person name="Grisel S."/>
            <person name="Petersen M."/>
            <person name="Berrin J.G."/>
            <person name="Delaux P.M."/>
            <person name="Dal Grande F."/>
            <person name="Keller J."/>
        </authorList>
    </citation>
    <scope>NUCLEOTIDE SEQUENCE [LARGE SCALE GENOMIC DNA]</scope>
    <source>
        <strain evidence="8 9">SAG 245.80</strain>
    </source>
</reference>
<comment type="caution">
    <text evidence="8">The sequence shown here is derived from an EMBL/GenBank/DDBJ whole genome shotgun (WGS) entry which is preliminary data.</text>
</comment>
<evidence type="ECO:0000256" key="2">
    <source>
        <dbReference type="ARBA" id="ARBA00004394"/>
    </source>
</evidence>
<feature type="transmembrane region" description="Helical" evidence="7">
    <location>
        <begin position="591"/>
        <end position="613"/>
    </location>
</feature>
<evidence type="ECO:0000313" key="9">
    <source>
        <dbReference type="Proteomes" id="UP001445335"/>
    </source>
</evidence>
<feature type="transmembrane region" description="Helical" evidence="7">
    <location>
        <begin position="307"/>
        <end position="325"/>
    </location>
</feature>
<keyword evidence="9" id="KW-1185">Reference proteome</keyword>
<proteinExistence type="predicted"/>
<evidence type="ECO:0000256" key="5">
    <source>
        <dbReference type="ARBA" id="ARBA00023034"/>
    </source>
</evidence>
<comment type="subcellular location">
    <subcellularLocation>
        <location evidence="1">Endomembrane system</location>
        <topology evidence="1">Multi-pass membrane protein</topology>
    </subcellularLocation>
    <subcellularLocation>
        <location evidence="2">Golgi apparatus membrane</location>
    </subcellularLocation>
</comment>
<evidence type="ECO:0000256" key="3">
    <source>
        <dbReference type="ARBA" id="ARBA00022692"/>
    </source>
</evidence>
<sequence>MPFSNALAPPITPALSPQLKDRVSAVLDHPNKTPVYIIGVSHVGCEAAADVQAVVLDLGPRFVVLEVDQLRHKALERARRADKTGELQQGFWQVLWLVLRARAAEHRQALHYAVTAAVLREPPACAIAAAAEAAQEVGAEMILAERPWRPEGALANLSLSRRLRQLTTPKTHGGSLQPWEARAQGGTMANLGAVGDSGGAPYLQEAVLEDPSDALARLLQPPGQAGAMRSRAEAEGVLEGAQDVAPAVQDALSSAAWARAGAPEVARKVEELARPFRGEGTQNRGPLLVAAAAGLGLGYLSYHRPRAVLGLTGIAASAVAPIVYFQASEMPVVAAKAMMQSFSPGITQLSATCLIMFGGALGAGLLPGMLSVTESQLGAISALGAGLLVGTALAVVLPEGFEALHAVHESAGHGAAEMPEWAAGAVLVGGFLAMLILDQAQRAAVGRHAHGNGGSAPCCIAPGPTLSHRRTSDEGLRLSAAEAGSPARMLQGKMDGASRALVGLLVHSAADGFAVGAACVGGSSALSSAVALAMVLHKAPVAFGLATYLAAARWQKPRARRALVLFAAASPMAAVVTFGLLAAAPALSSEAGIALCVLFSGGTFLYASCIHILPEVMAQIAGMTLQQVAAVVIGSLVPLVGNALQGPHHH</sequence>
<evidence type="ECO:0000256" key="7">
    <source>
        <dbReference type="SAM" id="Phobius"/>
    </source>
</evidence>
<feature type="transmembrane region" description="Helical" evidence="7">
    <location>
        <begin position="529"/>
        <end position="551"/>
    </location>
</feature>
<feature type="transmembrane region" description="Helical" evidence="7">
    <location>
        <begin position="418"/>
        <end position="437"/>
    </location>
</feature>
<dbReference type="EMBL" id="JALJOU010000072">
    <property type="protein sequence ID" value="KAK9825650.1"/>
    <property type="molecule type" value="Genomic_DNA"/>
</dbReference>
<keyword evidence="3 7" id="KW-0812">Transmembrane</keyword>
<organism evidence="8 9">
    <name type="scientific">Elliptochloris bilobata</name>
    <dbReference type="NCBI Taxonomy" id="381761"/>
    <lineage>
        <taxon>Eukaryota</taxon>
        <taxon>Viridiplantae</taxon>
        <taxon>Chlorophyta</taxon>
        <taxon>core chlorophytes</taxon>
        <taxon>Trebouxiophyceae</taxon>
        <taxon>Trebouxiophyceae incertae sedis</taxon>
        <taxon>Elliptochloris clade</taxon>
        <taxon>Elliptochloris</taxon>
    </lineage>
</organism>
<feature type="transmembrane region" description="Helical" evidence="7">
    <location>
        <begin position="500"/>
        <end position="523"/>
    </location>
</feature>
<evidence type="ECO:0000256" key="1">
    <source>
        <dbReference type="ARBA" id="ARBA00004127"/>
    </source>
</evidence>
<dbReference type="Pfam" id="PF02535">
    <property type="entry name" value="Zip"/>
    <property type="match status" value="1"/>
</dbReference>
<dbReference type="GO" id="GO:0006829">
    <property type="term" value="P:zinc ion transport"/>
    <property type="evidence" value="ECO:0007669"/>
    <property type="project" value="InterPro"/>
</dbReference>
<evidence type="ECO:0000256" key="4">
    <source>
        <dbReference type="ARBA" id="ARBA00022989"/>
    </source>
</evidence>
<dbReference type="PANTHER" id="PTHR16133">
    <property type="entry name" value="SOLUTE CARRIER FAMILY 39 ZINC TRANSPORTER , MEMBER 9-RELATED"/>
    <property type="match status" value="1"/>
</dbReference>
<dbReference type="GO" id="GO:0046873">
    <property type="term" value="F:metal ion transmembrane transporter activity"/>
    <property type="evidence" value="ECO:0007669"/>
    <property type="project" value="InterPro"/>
</dbReference>
<dbReference type="InterPro" id="IPR045891">
    <property type="entry name" value="ZIP9"/>
</dbReference>
<feature type="transmembrane region" description="Helical" evidence="7">
    <location>
        <begin position="345"/>
        <end position="366"/>
    </location>
</feature>